<evidence type="ECO:0000259" key="10">
    <source>
        <dbReference type="PROSITE" id="PS50835"/>
    </source>
</evidence>
<evidence type="ECO:0000313" key="11">
    <source>
        <dbReference type="EMBL" id="KAG5278068.1"/>
    </source>
</evidence>
<evidence type="ECO:0000256" key="7">
    <source>
        <dbReference type="ARBA" id="ARBA00023319"/>
    </source>
</evidence>
<keyword evidence="9" id="KW-1133">Transmembrane helix</keyword>
<keyword evidence="9" id="KW-0812">Transmembrane</keyword>
<keyword evidence="2" id="KW-1003">Cell membrane</keyword>
<dbReference type="SMART" id="SM00408">
    <property type="entry name" value="IGc2"/>
    <property type="match status" value="2"/>
</dbReference>
<dbReference type="AlphaFoldDB" id="A0AAV6GSD8"/>
<feature type="region of interest" description="Disordered" evidence="8">
    <location>
        <begin position="291"/>
        <end position="346"/>
    </location>
</feature>
<dbReference type="FunFam" id="2.60.40.10:FF:000357">
    <property type="entry name" value="Fc receptor like 1"/>
    <property type="match status" value="1"/>
</dbReference>
<dbReference type="Pfam" id="PF13927">
    <property type="entry name" value="Ig_3"/>
    <property type="match status" value="1"/>
</dbReference>
<evidence type="ECO:0000256" key="2">
    <source>
        <dbReference type="ARBA" id="ARBA00022475"/>
    </source>
</evidence>
<evidence type="ECO:0000256" key="9">
    <source>
        <dbReference type="SAM" id="Phobius"/>
    </source>
</evidence>
<evidence type="ECO:0000256" key="5">
    <source>
        <dbReference type="ARBA" id="ARBA00023157"/>
    </source>
</evidence>
<evidence type="ECO:0000256" key="8">
    <source>
        <dbReference type="SAM" id="MobiDB-lite"/>
    </source>
</evidence>
<feature type="compositionally biased region" description="Polar residues" evidence="8">
    <location>
        <begin position="308"/>
        <end position="320"/>
    </location>
</feature>
<keyword evidence="12" id="KW-1185">Reference proteome</keyword>
<dbReference type="PROSITE" id="PS50835">
    <property type="entry name" value="IG_LIKE"/>
    <property type="match status" value="3"/>
</dbReference>
<name>A0AAV6GSD8_9TELE</name>
<evidence type="ECO:0000256" key="6">
    <source>
        <dbReference type="ARBA" id="ARBA00023180"/>
    </source>
</evidence>
<dbReference type="InterPro" id="IPR013783">
    <property type="entry name" value="Ig-like_fold"/>
</dbReference>
<evidence type="ECO:0000313" key="12">
    <source>
        <dbReference type="Proteomes" id="UP000823561"/>
    </source>
</evidence>
<keyword evidence="3" id="KW-0732">Signal</keyword>
<dbReference type="EMBL" id="JADWDJ010000007">
    <property type="protein sequence ID" value="KAG5278068.1"/>
    <property type="molecule type" value="Genomic_DNA"/>
</dbReference>
<feature type="compositionally biased region" description="Polar residues" evidence="8">
    <location>
        <begin position="329"/>
        <end position="341"/>
    </location>
</feature>
<dbReference type="SUPFAM" id="SSF48726">
    <property type="entry name" value="Immunoglobulin"/>
    <property type="match status" value="3"/>
</dbReference>
<keyword evidence="6" id="KW-0325">Glycoprotein</keyword>
<keyword evidence="4 9" id="KW-0472">Membrane</keyword>
<feature type="transmembrane region" description="Helical" evidence="9">
    <location>
        <begin position="247"/>
        <end position="269"/>
    </location>
</feature>
<dbReference type="InterPro" id="IPR036179">
    <property type="entry name" value="Ig-like_dom_sf"/>
</dbReference>
<organism evidence="11 12">
    <name type="scientific">Alosa alosa</name>
    <name type="common">allis shad</name>
    <dbReference type="NCBI Taxonomy" id="278164"/>
    <lineage>
        <taxon>Eukaryota</taxon>
        <taxon>Metazoa</taxon>
        <taxon>Chordata</taxon>
        <taxon>Craniata</taxon>
        <taxon>Vertebrata</taxon>
        <taxon>Euteleostomi</taxon>
        <taxon>Actinopterygii</taxon>
        <taxon>Neopterygii</taxon>
        <taxon>Teleostei</taxon>
        <taxon>Clupei</taxon>
        <taxon>Clupeiformes</taxon>
        <taxon>Clupeoidei</taxon>
        <taxon>Clupeidae</taxon>
        <taxon>Alosa</taxon>
    </lineage>
</organism>
<evidence type="ECO:0000256" key="1">
    <source>
        <dbReference type="ARBA" id="ARBA00004236"/>
    </source>
</evidence>
<dbReference type="SMART" id="SM00409">
    <property type="entry name" value="IG"/>
    <property type="match status" value="2"/>
</dbReference>
<feature type="domain" description="Ig-like" evidence="10">
    <location>
        <begin position="13"/>
        <end position="96"/>
    </location>
</feature>
<dbReference type="InterPro" id="IPR003598">
    <property type="entry name" value="Ig_sub2"/>
</dbReference>
<dbReference type="PANTHER" id="PTHR46013">
    <property type="entry name" value="VASCULAR CELL ADHESION MOLECULE 1"/>
    <property type="match status" value="1"/>
</dbReference>
<evidence type="ECO:0000256" key="4">
    <source>
        <dbReference type="ARBA" id="ARBA00023136"/>
    </source>
</evidence>
<feature type="domain" description="Ig-like" evidence="10">
    <location>
        <begin position="188"/>
        <end position="226"/>
    </location>
</feature>
<proteinExistence type="predicted"/>
<evidence type="ECO:0000256" key="3">
    <source>
        <dbReference type="ARBA" id="ARBA00022729"/>
    </source>
</evidence>
<dbReference type="Proteomes" id="UP000823561">
    <property type="component" value="Chromosome 7"/>
</dbReference>
<dbReference type="InterPro" id="IPR007110">
    <property type="entry name" value="Ig-like_dom"/>
</dbReference>
<dbReference type="InterPro" id="IPR003599">
    <property type="entry name" value="Ig_sub"/>
</dbReference>
<reference evidence="11" key="1">
    <citation type="submission" date="2020-10" db="EMBL/GenBank/DDBJ databases">
        <title>Chromosome-scale genome assembly of the Allis shad, Alosa alosa.</title>
        <authorList>
            <person name="Margot Z."/>
            <person name="Christophe K."/>
            <person name="Cabau C."/>
            <person name="Louis A."/>
            <person name="Berthelot C."/>
            <person name="Parey E."/>
            <person name="Roest Crollius H."/>
            <person name="Montfort J."/>
            <person name="Robinson-Rechavi M."/>
            <person name="Bucao C."/>
            <person name="Bouchez O."/>
            <person name="Gislard M."/>
            <person name="Lluch J."/>
            <person name="Milhes M."/>
            <person name="Lampietro C."/>
            <person name="Lopez Roques C."/>
            <person name="Donnadieu C."/>
            <person name="Braasch I."/>
            <person name="Desvignes T."/>
            <person name="Postlethwait J."/>
            <person name="Bobe J."/>
            <person name="Guiguen Y."/>
        </authorList>
    </citation>
    <scope>NUCLEOTIDE SEQUENCE</scope>
    <source>
        <strain evidence="11">M-15738</strain>
        <tissue evidence="11">Blood</tissue>
    </source>
</reference>
<keyword evidence="7" id="KW-0393">Immunoglobulin domain</keyword>
<sequence>MRPGDAGDVCNSPRTPVVVIEPHGQIAEGSRVTLTCSTDANPPPQTYSWYKGTIPLSNRDKVLTFTVGAEHSGKYTCQVTNTYGHSRSHYKELHVTYGPRIPVIVIDPPGQIVAGCLVNLTCSTDANPPPHTYSWYKREGTIQVNYREKVLTFSNVRSEDSGNYSCQATNTYGSNTSPNTEIHVLYGPRTPVVVIDPPGNITEGSRVTLTCSSDANPPVESYTWFKVSTAVSITVEGISASGEQSPLVTAVVVVSVCGVVGLLCMLVWLRQMKRRQEPGGQDQHYFSVTGQSTAAEDAGGAEDAGHYSTVQPHGSRQTSGGAEDAGHYSTVQPHGSRQTAGAQEDDVQYSSVQFKAGLQRVPLFSQKGSPLPSTAVCSQEWITLWSTAVFSPEASSKGETPLTQKG</sequence>
<keyword evidence="5" id="KW-1015">Disulfide bond</keyword>
<feature type="domain" description="Ig-like" evidence="10">
    <location>
        <begin position="99"/>
        <end position="183"/>
    </location>
</feature>
<dbReference type="PANTHER" id="PTHR46013:SF4">
    <property type="entry name" value="B-CELL RECEPTOR CD22-RELATED"/>
    <property type="match status" value="1"/>
</dbReference>
<gene>
    <name evidence="11" type="ORF">AALO_G00094830</name>
</gene>
<dbReference type="Pfam" id="PF13895">
    <property type="entry name" value="Ig_2"/>
    <property type="match status" value="2"/>
</dbReference>
<dbReference type="GO" id="GO:0005886">
    <property type="term" value="C:plasma membrane"/>
    <property type="evidence" value="ECO:0007669"/>
    <property type="project" value="UniProtKB-SubCell"/>
</dbReference>
<dbReference type="CDD" id="cd00096">
    <property type="entry name" value="Ig"/>
    <property type="match status" value="2"/>
</dbReference>
<comment type="subcellular location">
    <subcellularLocation>
        <location evidence="1">Cell membrane</location>
    </subcellularLocation>
</comment>
<comment type="caution">
    <text evidence="11">The sequence shown here is derived from an EMBL/GenBank/DDBJ whole genome shotgun (WGS) entry which is preliminary data.</text>
</comment>
<accession>A0AAV6GSD8</accession>
<dbReference type="Gene3D" id="2.60.40.10">
    <property type="entry name" value="Immunoglobulins"/>
    <property type="match status" value="3"/>
</dbReference>
<protein>
    <recommendedName>
        <fullName evidence="10">Ig-like domain-containing protein</fullName>
    </recommendedName>
</protein>